<evidence type="ECO:0000256" key="1">
    <source>
        <dbReference type="SAM" id="Phobius"/>
    </source>
</evidence>
<feature type="transmembrane region" description="Helical" evidence="1">
    <location>
        <begin position="262"/>
        <end position="282"/>
    </location>
</feature>
<keyword evidence="1" id="KW-0472">Membrane</keyword>
<reference evidence="2 3" key="1">
    <citation type="submission" date="2023-10" db="EMBL/GenBank/DDBJ databases">
        <title>Saccharopolyspora sp. nov., isolated from mangrove soil.</title>
        <authorList>
            <person name="Lu Y."/>
            <person name="Liu W."/>
        </authorList>
    </citation>
    <scope>NUCLEOTIDE SEQUENCE [LARGE SCALE GENOMIC DNA]</scope>
    <source>
        <strain evidence="2 3">S2-29</strain>
    </source>
</reference>
<dbReference type="Proteomes" id="UP001327093">
    <property type="component" value="Unassembled WGS sequence"/>
</dbReference>
<gene>
    <name evidence="2" type="ORF">R4I43_29030</name>
</gene>
<organism evidence="2 3">
    <name type="scientific">Saccharopolyspora mangrovi</name>
    <dbReference type="NCBI Taxonomy" id="3082379"/>
    <lineage>
        <taxon>Bacteria</taxon>
        <taxon>Bacillati</taxon>
        <taxon>Actinomycetota</taxon>
        <taxon>Actinomycetes</taxon>
        <taxon>Pseudonocardiales</taxon>
        <taxon>Pseudonocardiaceae</taxon>
        <taxon>Saccharopolyspora</taxon>
    </lineage>
</organism>
<feature type="transmembrane region" description="Helical" evidence="1">
    <location>
        <begin position="206"/>
        <end position="225"/>
    </location>
</feature>
<feature type="transmembrane region" description="Helical" evidence="1">
    <location>
        <begin position="345"/>
        <end position="366"/>
    </location>
</feature>
<keyword evidence="1" id="KW-0812">Transmembrane</keyword>
<keyword evidence="1" id="KW-1133">Transmembrane helix</keyword>
<sequence>MQVPTAEHEAISHEAPARRRSRLPVLAGGVAVVSAGVFWLVHDAMVDDAYITLTYARSLAFHGDWAMIPGMPANSATSPLNVLLLAAGTLVLGSPVRAAGAVFVIAMVALALTLRRAAQDTGIPPWVGVAGAGLIGSSPLLLSTVGLEMPLAAALLGALLMAVAGRRAWLFGVVAGLLVLTRVDLAVFPLVVLLGCPALWRGWWKWLTGAIAVAAPWYAFSWLHFGSLIPDTLLIKTWRADWGGYYVATGFELLHQVAPVPVVLAAVPAVAGVLCVIGMILARQLGWGRRAWPWVLLGLGGIAHYVAYSLLKVPPYHWYYAPLVIATTMTLTAAGGLVASRVQVLPVAAGAALLAAQVVFALAWGLPWQAAPIMTNWGTTADYARIGGAVKQVVGDRAVASPGEIGVLAYFCDCAIVDQFSDRGHVARSLADRLEQAGPLSRNLFEFNYRHFVPTEPRPVDFVLRRVMGPGDPFWTISSTTHPPSHLVLEPASR</sequence>
<feature type="transmembrane region" description="Helical" evidence="1">
    <location>
        <begin position="317"/>
        <end position="338"/>
    </location>
</feature>
<evidence type="ECO:0000313" key="3">
    <source>
        <dbReference type="Proteomes" id="UP001327093"/>
    </source>
</evidence>
<dbReference type="RefSeq" id="WP_324268888.1">
    <property type="nucleotide sequence ID" value="NZ_JAWLNX010000028.1"/>
</dbReference>
<feature type="transmembrane region" description="Helical" evidence="1">
    <location>
        <begin position="82"/>
        <end position="114"/>
    </location>
</feature>
<feature type="transmembrane region" description="Helical" evidence="1">
    <location>
        <begin position="23"/>
        <end position="41"/>
    </location>
</feature>
<dbReference type="EMBL" id="JAWLNX010000028">
    <property type="protein sequence ID" value="MEB3371453.1"/>
    <property type="molecule type" value="Genomic_DNA"/>
</dbReference>
<name>A0ABU6AIR7_9PSEU</name>
<proteinExistence type="predicted"/>
<comment type="caution">
    <text evidence="2">The sequence shown here is derived from an EMBL/GenBank/DDBJ whole genome shotgun (WGS) entry which is preliminary data.</text>
</comment>
<evidence type="ECO:0008006" key="4">
    <source>
        <dbReference type="Google" id="ProtNLM"/>
    </source>
</evidence>
<feature type="transmembrane region" description="Helical" evidence="1">
    <location>
        <begin position="167"/>
        <end position="194"/>
    </location>
</feature>
<protein>
    <recommendedName>
        <fullName evidence="4">Glycosyltransferase RgtA/B/C/D-like domain-containing protein</fullName>
    </recommendedName>
</protein>
<accession>A0ABU6AIR7</accession>
<feature type="transmembrane region" description="Helical" evidence="1">
    <location>
        <begin position="294"/>
        <end position="311"/>
    </location>
</feature>
<evidence type="ECO:0000313" key="2">
    <source>
        <dbReference type="EMBL" id="MEB3371453.1"/>
    </source>
</evidence>
<keyword evidence="3" id="KW-1185">Reference proteome</keyword>